<organism evidence="5 6">
    <name type="scientific">Roseomonas populi</name>
    <dbReference type="NCBI Taxonomy" id="3121582"/>
    <lineage>
        <taxon>Bacteria</taxon>
        <taxon>Pseudomonadati</taxon>
        <taxon>Pseudomonadota</taxon>
        <taxon>Alphaproteobacteria</taxon>
        <taxon>Acetobacterales</taxon>
        <taxon>Roseomonadaceae</taxon>
        <taxon>Roseomonas</taxon>
    </lineage>
</organism>
<dbReference type="Pfam" id="PF07702">
    <property type="entry name" value="UTRA"/>
    <property type="match status" value="1"/>
</dbReference>
<dbReference type="PANTHER" id="PTHR44846">
    <property type="entry name" value="MANNOSYL-D-GLYCERATE TRANSPORT/METABOLISM SYSTEM REPRESSOR MNGR-RELATED"/>
    <property type="match status" value="1"/>
</dbReference>
<dbReference type="PANTHER" id="PTHR44846:SF17">
    <property type="entry name" value="GNTR-FAMILY TRANSCRIPTIONAL REGULATOR"/>
    <property type="match status" value="1"/>
</dbReference>
<dbReference type="Gene3D" id="3.40.1410.10">
    <property type="entry name" value="Chorismate lyase-like"/>
    <property type="match status" value="1"/>
</dbReference>
<evidence type="ECO:0000313" key="6">
    <source>
        <dbReference type="Proteomes" id="UP001524642"/>
    </source>
</evidence>
<comment type="caution">
    <text evidence="5">The sequence shown here is derived from an EMBL/GenBank/DDBJ whole genome shotgun (WGS) entry which is preliminary data.</text>
</comment>
<name>A0ABT1X3W0_9PROT</name>
<dbReference type="SUPFAM" id="SSF64288">
    <property type="entry name" value="Chorismate lyase-like"/>
    <property type="match status" value="1"/>
</dbReference>
<dbReference type="Pfam" id="PF00392">
    <property type="entry name" value="GntR"/>
    <property type="match status" value="1"/>
</dbReference>
<reference evidence="5 6" key="1">
    <citation type="submission" date="2022-06" db="EMBL/GenBank/DDBJ databases">
        <title>Roseomonas CN29.</title>
        <authorList>
            <person name="Cheng Y."/>
            <person name="He X."/>
        </authorList>
    </citation>
    <scope>NUCLEOTIDE SEQUENCE [LARGE SCALE GENOMIC DNA]</scope>
    <source>
        <strain evidence="5 6">CN29</strain>
    </source>
</reference>
<gene>
    <name evidence="5" type="ORF">NRP21_12060</name>
</gene>
<dbReference type="PROSITE" id="PS50949">
    <property type="entry name" value="HTH_GNTR"/>
    <property type="match status" value="1"/>
</dbReference>
<dbReference type="PRINTS" id="PR00035">
    <property type="entry name" value="HTHGNTR"/>
</dbReference>
<keyword evidence="2" id="KW-0238">DNA-binding</keyword>
<dbReference type="SMART" id="SM00866">
    <property type="entry name" value="UTRA"/>
    <property type="match status" value="1"/>
</dbReference>
<proteinExistence type="predicted"/>
<keyword evidence="6" id="KW-1185">Reference proteome</keyword>
<feature type="domain" description="HTH gntR-type" evidence="4">
    <location>
        <begin position="19"/>
        <end position="87"/>
    </location>
</feature>
<dbReference type="Gene3D" id="1.10.10.10">
    <property type="entry name" value="Winged helix-like DNA-binding domain superfamily/Winged helix DNA-binding domain"/>
    <property type="match status" value="1"/>
</dbReference>
<dbReference type="Proteomes" id="UP001524642">
    <property type="component" value="Unassembled WGS sequence"/>
</dbReference>
<dbReference type="InterPro" id="IPR028978">
    <property type="entry name" value="Chorismate_lyase_/UTRA_dom_sf"/>
</dbReference>
<dbReference type="InterPro" id="IPR000524">
    <property type="entry name" value="Tscrpt_reg_HTH_GntR"/>
</dbReference>
<protein>
    <submittedName>
        <fullName evidence="5">GntR family transcriptional regulator</fullName>
    </submittedName>
</protein>
<dbReference type="InterPro" id="IPR036390">
    <property type="entry name" value="WH_DNA-bd_sf"/>
</dbReference>
<dbReference type="CDD" id="cd07377">
    <property type="entry name" value="WHTH_GntR"/>
    <property type="match status" value="1"/>
</dbReference>
<accession>A0ABT1X3W0</accession>
<evidence type="ECO:0000256" key="2">
    <source>
        <dbReference type="ARBA" id="ARBA00023125"/>
    </source>
</evidence>
<dbReference type="EMBL" id="JANJOU010000008">
    <property type="protein sequence ID" value="MCR0982783.1"/>
    <property type="molecule type" value="Genomic_DNA"/>
</dbReference>
<sequence length="262" mass="29098">MTGSLLAAWPAPPSLNRHLPLWYQVAHHLLMAIRGRAPEASLRLPTEAELARHYGVSLITVREALRWLEAEGMISRQRRRGTFVNPDVPAGRTLMLSGSLQTVFDQQQATEVDVLDQSVTPVPAGLAARFPDQAEVMAFRRLRRHEGTPVSRAVNYLPLEIGRRVPVDMLRHWPMTRVLQEALGLPIARIEDTVQAQLATPELCPLLDIPLLSPVLFFTGVTLDAAGSTLDLAQIHYRGDRFRFSVSFDVPATAPEQKGGPR</sequence>
<dbReference type="InterPro" id="IPR050679">
    <property type="entry name" value="Bact_HTH_transcr_reg"/>
</dbReference>
<evidence type="ECO:0000259" key="4">
    <source>
        <dbReference type="PROSITE" id="PS50949"/>
    </source>
</evidence>
<dbReference type="SUPFAM" id="SSF46785">
    <property type="entry name" value="Winged helix' DNA-binding domain"/>
    <property type="match status" value="1"/>
</dbReference>
<dbReference type="InterPro" id="IPR011663">
    <property type="entry name" value="UTRA"/>
</dbReference>
<keyword evidence="3" id="KW-0804">Transcription</keyword>
<evidence type="ECO:0000313" key="5">
    <source>
        <dbReference type="EMBL" id="MCR0982783.1"/>
    </source>
</evidence>
<keyword evidence="1" id="KW-0805">Transcription regulation</keyword>
<dbReference type="InterPro" id="IPR036388">
    <property type="entry name" value="WH-like_DNA-bd_sf"/>
</dbReference>
<evidence type="ECO:0000256" key="1">
    <source>
        <dbReference type="ARBA" id="ARBA00023015"/>
    </source>
</evidence>
<dbReference type="SMART" id="SM00345">
    <property type="entry name" value="HTH_GNTR"/>
    <property type="match status" value="1"/>
</dbReference>
<evidence type="ECO:0000256" key="3">
    <source>
        <dbReference type="ARBA" id="ARBA00023163"/>
    </source>
</evidence>
<dbReference type="RefSeq" id="WP_257716444.1">
    <property type="nucleotide sequence ID" value="NZ_JANJOU010000008.1"/>
</dbReference>